<proteinExistence type="predicted"/>
<comment type="caution">
    <text evidence="2">The sequence shown here is derived from an EMBL/GenBank/DDBJ whole genome shotgun (WGS) entry which is preliminary data.</text>
</comment>
<dbReference type="SUPFAM" id="SSF54427">
    <property type="entry name" value="NTF2-like"/>
    <property type="match status" value="1"/>
</dbReference>
<reference evidence="2" key="1">
    <citation type="submission" date="2012-02" db="EMBL/GenBank/DDBJ databases">
        <title>Whole genome shotgun sequence of Gordonia otitidis NBRC 100426.</title>
        <authorList>
            <person name="Yoshida I."/>
            <person name="Hosoyama A."/>
            <person name="Tsuchikane K."/>
            <person name="Katsumata H."/>
            <person name="Yamazaki S."/>
            <person name="Fujita N."/>
        </authorList>
    </citation>
    <scope>NUCLEOTIDE SEQUENCE [LARGE SCALE GENOMIC DNA]</scope>
    <source>
        <strain evidence="2">NBRC 100426</strain>
    </source>
</reference>
<dbReference type="InterPro" id="IPR032710">
    <property type="entry name" value="NTF2-like_dom_sf"/>
</dbReference>
<dbReference type="Proteomes" id="UP000005038">
    <property type="component" value="Unassembled WGS sequence"/>
</dbReference>
<protein>
    <recommendedName>
        <fullName evidence="1">YchJ-like middle NTF2-like domain-containing protein</fullName>
    </recommendedName>
</protein>
<dbReference type="Pfam" id="PF02810">
    <property type="entry name" value="SEC-C"/>
    <property type="match status" value="1"/>
</dbReference>
<dbReference type="Pfam" id="PF17775">
    <property type="entry name" value="YchJ_M-like"/>
    <property type="match status" value="1"/>
</dbReference>
<keyword evidence="3" id="KW-1185">Reference proteome</keyword>
<name>H5TQR1_GORO1</name>
<accession>H5TQR1</accession>
<feature type="domain" description="YchJ-like middle NTF2-like" evidence="1">
    <location>
        <begin position="47"/>
        <end position="141"/>
    </location>
</feature>
<evidence type="ECO:0000313" key="3">
    <source>
        <dbReference type="Proteomes" id="UP000005038"/>
    </source>
</evidence>
<dbReference type="EMBL" id="BAFB01000184">
    <property type="protein sequence ID" value="GAB35819.1"/>
    <property type="molecule type" value="Genomic_DNA"/>
</dbReference>
<sequence>MVHIVTVPMLTGVSTTIADEARCPCGTGLTFAECCGPILRDVRPAPTAESLMRSRFTAFAVGDKRHLLRSWHPDTRPHELDLDDDLDWVRLDVESVTGGGPFDSSGTVGFVAHYRTPAGRGNMHELSSFTRVDGRWVYVDGVVKN</sequence>
<evidence type="ECO:0000313" key="2">
    <source>
        <dbReference type="EMBL" id="GAB35819.1"/>
    </source>
</evidence>
<organism evidence="2 3">
    <name type="scientific">Gordonia otitidis (strain DSM 44809 / CCUG 52243 / JCM 12355 / NBRC 100426 / IFM 10032)</name>
    <dbReference type="NCBI Taxonomy" id="1108044"/>
    <lineage>
        <taxon>Bacteria</taxon>
        <taxon>Bacillati</taxon>
        <taxon>Actinomycetota</taxon>
        <taxon>Actinomycetes</taxon>
        <taxon>Mycobacteriales</taxon>
        <taxon>Gordoniaceae</taxon>
        <taxon>Gordonia</taxon>
    </lineage>
</organism>
<dbReference type="InterPro" id="IPR048469">
    <property type="entry name" value="YchJ-like_M"/>
</dbReference>
<dbReference type="InterPro" id="IPR004027">
    <property type="entry name" value="SEC_C_motif"/>
</dbReference>
<evidence type="ECO:0000259" key="1">
    <source>
        <dbReference type="Pfam" id="PF17775"/>
    </source>
</evidence>
<dbReference type="Gene3D" id="3.10.450.50">
    <property type="match status" value="1"/>
</dbReference>
<gene>
    <name evidence="2" type="ORF">GOOTI_184_00100</name>
</gene>
<dbReference type="AlphaFoldDB" id="H5TQR1"/>